<dbReference type="CDD" id="cd00067">
    <property type="entry name" value="GAL4"/>
    <property type="match status" value="1"/>
</dbReference>
<dbReference type="GO" id="GO:0000981">
    <property type="term" value="F:DNA-binding transcription factor activity, RNA polymerase II-specific"/>
    <property type="evidence" value="ECO:0007669"/>
    <property type="project" value="InterPro"/>
</dbReference>
<dbReference type="EMBL" id="CP051140">
    <property type="protein sequence ID" value="QIW97354.1"/>
    <property type="molecule type" value="Genomic_DNA"/>
</dbReference>
<dbReference type="InterPro" id="IPR050613">
    <property type="entry name" value="Sec_Metabolite_Reg"/>
</dbReference>
<comment type="subcellular location">
    <subcellularLocation>
        <location evidence="1">Nucleus</location>
    </subcellularLocation>
</comment>
<dbReference type="GO" id="GO:0005634">
    <property type="term" value="C:nucleus"/>
    <property type="evidence" value="ECO:0007669"/>
    <property type="project" value="UniProtKB-SubCell"/>
</dbReference>
<dbReference type="SMART" id="SM00066">
    <property type="entry name" value="GAL4"/>
    <property type="match status" value="1"/>
</dbReference>
<proteinExistence type="predicted"/>
<name>A0A6H0XRU6_9PEZI</name>
<dbReference type="Gene3D" id="4.10.240.10">
    <property type="entry name" value="Zn(2)-C6 fungal-type DNA-binding domain"/>
    <property type="match status" value="1"/>
</dbReference>
<dbReference type="PANTHER" id="PTHR31001:SF49">
    <property type="entry name" value="ZN(II)2CYS6 TRANSCRIPTION FACTOR (EUROFUNG)"/>
    <property type="match status" value="1"/>
</dbReference>
<dbReference type="Proteomes" id="UP000503462">
    <property type="component" value="Chromosome 2"/>
</dbReference>
<evidence type="ECO:0000313" key="4">
    <source>
        <dbReference type="EMBL" id="QIW97354.1"/>
    </source>
</evidence>
<dbReference type="InterPro" id="IPR036864">
    <property type="entry name" value="Zn2-C6_fun-type_DNA-bd_sf"/>
</dbReference>
<evidence type="ECO:0000313" key="5">
    <source>
        <dbReference type="Proteomes" id="UP000503462"/>
    </source>
</evidence>
<dbReference type="GO" id="GO:0008270">
    <property type="term" value="F:zinc ion binding"/>
    <property type="evidence" value="ECO:0007669"/>
    <property type="project" value="InterPro"/>
</dbReference>
<dbReference type="SUPFAM" id="SSF57701">
    <property type="entry name" value="Zn2/Cys6 DNA-binding domain"/>
    <property type="match status" value="1"/>
</dbReference>
<evidence type="ECO:0000259" key="3">
    <source>
        <dbReference type="PROSITE" id="PS50048"/>
    </source>
</evidence>
<dbReference type="Pfam" id="PF00172">
    <property type="entry name" value="Zn_clus"/>
    <property type="match status" value="1"/>
</dbReference>
<dbReference type="AlphaFoldDB" id="A0A6H0XRU6"/>
<protein>
    <recommendedName>
        <fullName evidence="3">Zn(2)-C6 fungal-type domain-containing protein</fullName>
    </recommendedName>
</protein>
<feature type="domain" description="Zn(2)-C6 fungal-type" evidence="3">
    <location>
        <begin position="17"/>
        <end position="49"/>
    </location>
</feature>
<evidence type="ECO:0000256" key="1">
    <source>
        <dbReference type="ARBA" id="ARBA00004123"/>
    </source>
</evidence>
<dbReference type="PROSITE" id="PS00463">
    <property type="entry name" value="ZN2_CY6_FUNGAL_1"/>
    <property type="match status" value="1"/>
</dbReference>
<dbReference type="OrthoDB" id="4934715at2759"/>
<gene>
    <name evidence="4" type="ORF">AMS68_002872</name>
</gene>
<keyword evidence="5" id="KW-1185">Reference proteome</keyword>
<organism evidence="4 5">
    <name type="scientific">Peltaster fructicola</name>
    <dbReference type="NCBI Taxonomy" id="286661"/>
    <lineage>
        <taxon>Eukaryota</taxon>
        <taxon>Fungi</taxon>
        <taxon>Dikarya</taxon>
        <taxon>Ascomycota</taxon>
        <taxon>Pezizomycotina</taxon>
        <taxon>Dothideomycetes</taxon>
        <taxon>Dothideomycetes incertae sedis</taxon>
        <taxon>Peltaster</taxon>
    </lineage>
</organism>
<sequence>MSTSASNRKRPQRLQLACEPCKLGKIKCDRALPTCVQCYKRSRESDCRYTERGLRYHKDAGKAATMREKLEELEVLVGALRSPKTQDQAALALATPEASSTADTPMDSDLQPVATEISGWSDPCCWDNTSGNTINAEALLYNDDSIELMHTDPTLVEPDAASKQSLPSAFISTDDIVAWLPSRVELNQLIAVWFTIEHPAGGMSMVTLDMLADSSQLLSMCPRFKNSTIASGQTPKRSIERGSHL</sequence>
<reference evidence="4 5" key="1">
    <citation type="journal article" date="2016" name="Sci. Rep.">
        <title>Peltaster fructicola genome reveals evolution from an invasive phytopathogen to an ectophytic parasite.</title>
        <authorList>
            <person name="Xu C."/>
            <person name="Chen H."/>
            <person name="Gleason M.L."/>
            <person name="Xu J.R."/>
            <person name="Liu H."/>
            <person name="Zhang R."/>
            <person name="Sun G."/>
        </authorList>
    </citation>
    <scope>NUCLEOTIDE SEQUENCE [LARGE SCALE GENOMIC DNA]</scope>
    <source>
        <strain evidence="4 5">LNHT1506</strain>
    </source>
</reference>
<dbReference type="PROSITE" id="PS50048">
    <property type="entry name" value="ZN2_CY6_FUNGAL_2"/>
    <property type="match status" value="1"/>
</dbReference>
<keyword evidence="2" id="KW-0539">Nucleus</keyword>
<evidence type="ECO:0000256" key="2">
    <source>
        <dbReference type="ARBA" id="ARBA00023242"/>
    </source>
</evidence>
<accession>A0A6H0XRU6</accession>
<dbReference type="InterPro" id="IPR001138">
    <property type="entry name" value="Zn2Cys6_DnaBD"/>
</dbReference>
<dbReference type="PANTHER" id="PTHR31001">
    <property type="entry name" value="UNCHARACTERIZED TRANSCRIPTIONAL REGULATORY PROTEIN"/>
    <property type="match status" value="1"/>
</dbReference>